<keyword evidence="13" id="KW-0032">Aminotransferase</keyword>
<evidence type="ECO:0000256" key="9">
    <source>
        <dbReference type="ARBA" id="ARBA00048798"/>
    </source>
</evidence>
<comment type="pathway">
    <text evidence="2">Amino-acid biosynthesis; L-isoleucine biosynthesis; L-isoleucine from 2-oxobutanoate: step 4/4.</text>
</comment>
<evidence type="ECO:0000256" key="4">
    <source>
        <dbReference type="ARBA" id="ARBA00005072"/>
    </source>
</evidence>
<comment type="catalytic activity">
    <reaction evidence="8">
        <text>L-valine + 2-oxoglutarate = 3-methyl-2-oxobutanoate + L-glutamate</text>
        <dbReference type="Rhea" id="RHEA:24813"/>
        <dbReference type="ChEBI" id="CHEBI:11851"/>
        <dbReference type="ChEBI" id="CHEBI:16810"/>
        <dbReference type="ChEBI" id="CHEBI:29985"/>
        <dbReference type="ChEBI" id="CHEBI:57762"/>
        <dbReference type="EC" id="2.6.1.42"/>
    </reaction>
</comment>
<dbReference type="InterPro" id="IPR050571">
    <property type="entry name" value="Class-IV_PLP-Dep_Aminotrnsfr"/>
</dbReference>
<comment type="caution">
    <text evidence="13">The sequence shown here is derived from an EMBL/GenBank/DDBJ whole genome shotgun (WGS) entry which is preliminary data.</text>
</comment>
<keyword evidence="14" id="KW-1185">Reference proteome</keyword>
<evidence type="ECO:0000256" key="10">
    <source>
        <dbReference type="ARBA" id="ARBA00049229"/>
    </source>
</evidence>
<dbReference type="EC" id="2.6.1.42" evidence="6"/>
<evidence type="ECO:0000256" key="2">
    <source>
        <dbReference type="ARBA" id="ARBA00004824"/>
    </source>
</evidence>
<sequence length="292" mass="31529">MNVWFNGTMLPIESAGVSVLDHGLLYGDGVFETLRVYDGVVFELDGHLKRLCRSLSLISLDVGLDTSLAIGLGQDALTAAIYATLQANNLSNAYVRVTVTRGVGEPGLDPALCNTPTVLVLARPFKPYTESSIKVALVKTNRNLATAINPAIKSLNFLNNILARIEAKGSMAQEALMVNVRGHISECTVSNIFFAKDSVLYTPALSCGILDGVTRAVALKLARKEGIETRQGEYFPATLYRAGEVFVTNTSMEIMPVHSVDDVAYAIGPVTTALRNSFTAYRDACVKRGRPR</sequence>
<accession>A0ABS6RZN8</accession>
<keyword evidence="7 12" id="KW-0663">Pyridoxal phosphate</keyword>
<dbReference type="InterPro" id="IPR043132">
    <property type="entry name" value="BCAT-like_C"/>
</dbReference>
<dbReference type="PANTHER" id="PTHR42743:SF11">
    <property type="entry name" value="AMINODEOXYCHORISMATE LYASE"/>
    <property type="match status" value="1"/>
</dbReference>
<dbReference type="Gene3D" id="3.20.10.10">
    <property type="entry name" value="D-amino Acid Aminotransferase, subunit A, domain 2"/>
    <property type="match status" value="1"/>
</dbReference>
<comment type="similarity">
    <text evidence="5 11">Belongs to the class-IV pyridoxal-phosphate-dependent aminotransferase family.</text>
</comment>
<comment type="catalytic activity">
    <reaction evidence="10">
        <text>L-leucine + 2-oxoglutarate = 4-methyl-2-oxopentanoate + L-glutamate</text>
        <dbReference type="Rhea" id="RHEA:18321"/>
        <dbReference type="ChEBI" id="CHEBI:16810"/>
        <dbReference type="ChEBI" id="CHEBI:17865"/>
        <dbReference type="ChEBI" id="CHEBI:29985"/>
        <dbReference type="ChEBI" id="CHEBI:57427"/>
        <dbReference type="EC" id="2.6.1.42"/>
    </reaction>
</comment>
<name>A0ABS6RZN8_9BACT</name>
<gene>
    <name evidence="13" type="ORF">HWQ67_09615</name>
</gene>
<evidence type="ECO:0000256" key="12">
    <source>
        <dbReference type="RuleBase" id="RU004516"/>
    </source>
</evidence>
<dbReference type="PROSITE" id="PS00770">
    <property type="entry name" value="AA_TRANSFER_CLASS_4"/>
    <property type="match status" value="1"/>
</dbReference>
<keyword evidence="13" id="KW-0808">Transferase</keyword>
<evidence type="ECO:0000256" key="11">
    <source>
        <dbReference type="RuleBase" id="RU004106"/>
    </source>
</evidence>
<evidence type="ECO:0000256" key="1">
    <source>
        <dbReference type="ARBA" id="ARBA00001933"/>
    </source>
</evidence>
<evidence type="ECO:0000256" key="3">
    <source>
        <dbReference type="ARBA" id="ARBA00004931"/>
    </source>
</evidence>
<dbReference type="Gene3D" id="3.30.470.10">
    <property type="match status" value="1"/>
</dbReference>
<evidence type="ECO:0000256" key="6">
    <source>
        <dbReference type="ARBA" id="ARBA00013053"/>
    </source>
</evidence>
<comment type="pathway">
    <text evidence="4">Amino-acid biosynthesis; L-leucine biosynthesis; L-leucine from 3-methyl-2-oxobutanoate: step 4/4.</text>
</comment>
<dbReference type="InterPro" id="IPR036038">
    <property type="entry name" value="Aminotransferase-like"/>
</dbReference>
<comment type="catalytic activity">
    <reaction evidence="9">
        <text>L-isoleucine + 2-oxoglutarate = (S)-3-methyl-2-oxopentanoate + L-glutamate</text>
        <dbReference type="Rhea" id="RHEA:24801"/>
        <dbReference type="ChEBI" id="CHEBI:16810"/>
        <dbReference type="ChEBI" id="CHEBI:29985"/>
        <dbReference type="ChEBI" id="CHEBI:35146"/>
        <dbReference type="ChEBI" id="CHEBI:58045"/>
        <dbReference type="EC" id="2.6.1.42"/>
    </reaction>
</comment>
<dbReference type="EMBL" id="JABXWD010000157">
    <property type="protein sequence ID" value="MBV6341842.1"/>
    <property type="molecule type" value="Genomic_DNA"/>
</dbReference>
<comment type="pathway">
    <text evidence="3">Amino-acid biosynthesis; L-valine biosynthesis; L-valine from pyruvate: step 4/4.</text>
</comment>
<dbReference type="InterPro" id="IPR043131">
    <property type="entry name" value="BCAT-like_N"/>
</dbReference>
<dbReference type="RefSeq" id="WP_218252471.1">
    <property type="nucleotide sequence ID" value="NZ_JABXWD010000157.1"/>
</dbReference>
<evidence type="ECO:0000313" key="13">
    <source>
        <dbReference type="EMBL" id="MBV6341842.1"/>
    </source>
</evidence>
<evidence type="ECO:0000256" key="8">
    <source>
        <dbReference type="ARBA" id="ARBA00048212"/>
    </source>
</evidence>
<organism evidence="13 14">
    <name type="scientific">Candidatus Magnetobacterium casense</name>
    <dbReference type="NCBI Taxonomy" id="1455061"/>
    <lineage>
        <taxon>Bacteria</taxon>
        <taxon>Pseudomonadati</taxon>
        <taxon>Nitrospirota</taxon>
        <taxon>Thermodesulfovibrionia</taxon>
        <taxon>Thermodesulfovibrionales</taxon>
        <taxon>Candidatus Magnetobacteriaceae</taxon>
        <taxon>Candidatus Magnetobacterium</taxon>
    </lineage>
</organism>
<dbReference type="Proteomes" id="UP001196980">
    <property type="component" value="Unassembled WGS sequence"/>
</dbReference>
<evidence type="ECO:0000256" key="5">
    <source>
        <dbReference type="ARBA" id="ARBA00009320"/>
    </source>
</evidence>
<dbReference type="InterPro" id="IPR018300">
    <property type="entry name" value="Aminotrans_IV_CS"/>
</dbReference>
<protein>
    <recommendedName>
        <fullName evidence="6">branched-chain-amino-acid transaminase</fullName>
        <ecNumber evidence="6">2.6.1.42</ecNumber>
    </recommendedName>
</protein>
<dbReference type="Pfam" id="PF01063">
    <property type="entry name" value="Aminotran_4"/>
    <property type="match status" value="1"/>
</dbReference>
<reference evidence="13 14" key="1">
    <citation type="journal article" date="2020" name="J Geophys Res Biogeosci">
        <title>Magnetotaxis as an Adaptation to Enable Bacterial Shuttling of Microbial Sulfur and Sulfur Cycling Across Aquatic Oxic#Anoxic Interfaces.</title>
        <authorList>
            <person name="Li J."/>
            <person name="Liu P."/>
            <person name="Wang J."/>
            <person name="Roberts A.P."/>
            <person name="Pan Y."/>
        </authorList>
    </citation>
    <scope>NUCLEOTIDE SEQUENCE [LARGE SCALE GENOMIC DNA]</scope>
    <source>
        <strain evidence="13 14">MYR-1_YQ</strain>
    </source>
</reference>
<evidence type="ECO:0000313" key="14">
    <source>
        <dbReference type="Proteomes" id="UP001196980"/>
    </source>
</evidence>
<dbReference type="InterPro" id="IPR001544">
    <property type="entry name" value="Aminotrans_IV"/>
</dbReference>
<comment type="cofactor">
    <cofactor evidence="1 12">
        <name>pyridoxal 5'-phosphate</name>
        <dbReference type="ChEBI" id="CHEBI:597326"/>
    </cofactor>
</comment>
<dbReference type="PANTHER" id="PTHR42743">
    <property type="entry name" value="AMINO-ACID AMINOTRANSFERASE"/>
    <property type="match status" value="1"/>
</dbReference>
<dbReference type="SUPFAM" id="SSF56752">
    <property type="entry name" value="D-aminoacid aminotransferase-like PLP-dependent enzymes"/>
    <property type="match status" value="1"/>
</dbReference>
<evidence type="ECO:0000256" key="7">
    <source>
        <dbReference type="ARBA" id="ARBA00022898"/>
    </source>
</evidence>
<dbReference type="GO" id="GO:0008483">
    <property type="term" value="F:transaminase activity"/>
    <property type="evidence" value="ECO:0007669"/>
    <property type="project" value="UniProtKB-KW"/>
</dbReference>
<proteinExistence type="inferred from homology"/>